<reference evidence="2 3" key="1">
    <citation type="submission" date="2014-01" db="EMBL/GenBank/DDBJ databases">
        <title>Draft genome sequencing of Bacillus alcalophilus CGMCC 1.3604.</title>
        <authorList>
            <person name="Yang J."/>
            <person name="Diao L."/>
            <person name="Yang S."/>
        </authorList>
    </citation>
    <scope>NUCLEOTIDE SEQUENCE [LARGE SCALE GENOMIC DNA]</scope>
    <source>
        <strain evidence="2 3">CGMCC 1.3604</strain>
    </source>
</reference>
<accession>A0A4S4K121</accession>
<organism evidence="2 3">
    <name type="scientific">Alkalihalobacillus alcalophilus ATCC 27647 = CGMCC 1.3604</name>
    <dbReference type="NCBI Taxonomy" id="1218173"/>
    <lineage>
        <taxon>Bacteria</taxon>
        <taxon>Bacillati</taxon>
        <taxon>Bacillota</taxon>
        <taxon>Bacilli</taxon>
        <taxon>Bacillales</taxon>
        <taxon>Bacillaceae</taxon>
        <taxon>Alkalihalobacillus</taxon>
    </lineage>
</organism>
<protein>
    <recommendedName>
        <fullName evidence="4">Serine protease</fullName>
    </recommendedName>
</protein>
<keyword evidence="1" id="KW-0175">Coiled coil</keyword>
<dbReference type="OrthoDB" id="2889298at2"/>
<name>A0A4S4K121_ALKAL</name>
<evidence type="ECO:0000313" key="3">
    <source>
        <dbReference type="Proteomes" id="UP000297014"/>
    </source>
</evidence>
<dbReference type="EMBL" id="JALP01000204">
    <property type="protein sequence ID" value="THG89679.1"/>
    <property type="molecule type" value="Genomic_DNA"/>
</dbReference>
<dbReference type="AlphaFoldDB" id="A0A4S4K121"/>
<feature type="coiled-coil region" evidence="1">
    <location>
        <begin position="3"/>
        <end position="30"/>
    </location>
</feature>
<evidence type="ECO:0000256" key="1">
    <source>
        <dbReference type="SAM" id="Coils"/>
    </source>
</evidence>
<proteinExistence type="predicted"/>
<dbReference type="Proteomes" id="UP000297014">
    <property type="component" value="Unassembled WGS sequence"/>
</dbReference>
<evidence type="ECO:0000313" key="2">
    <source>
        <dbReference type="EMBL" id="THG89679.1"/>
    </source>
</evidence>
<gene>
    <name evidence="2" type="ORF">AJ85_15825</name>
</gene>
<sequence>MKVNQLKATILGYQSSIKELENLIEQIQRECDHHYSGDTYMVQCDKCEKVKILYY</sequence>
<evidence type="ECO:0008006" key="4">
    <source>
        <dbReference type="Google" id="ProtNLM"/>
    </source>
</evidence>
<comment type="caution">
    <text evidence="2">The sequence shown here is derived from an EMBL/GenBank/DDBJ whole genome shotgun (WGS) entry which is preliminary data.</text>
</comment>
<dbReference type="RefSeq" id="WP_136446061.1">
    <property type="nucleotide sequence ID" value="NZ_ALPT02000002.1"/>
</dbReference>